<dbReference type="RefSeq" id="WP_311501559.1">
    <property type="nucleotide sequence ID" value="NZ_JAVRHK010000001.1"/>
</dbReference>
<comment type="caution">
    <text evidence="1">The sequence shown here is derived from an EMBL/GenBank/DDBJ whole genome shotgun (WGS) entry which is preliminary data.</text>
</comment>
<protein>
    <submittedName>
        <fullName evidence="1">Uncharacterized protein</fullName>
    </submittedName>
</protein>
<proteinExistence type="predicted"/>
<keyword evidence="2" id="KW-1185">Reference proteome</keyword>
<organism evidence="1 2">
    <name type="scientific">Autumnicola musiva</name>
    <dbReference type="NCBI Taxonomy" id="3075589"/>
    <lineage>
        <taxon>Bacteria</taxon>
        <taxon>Pseudomonadati</taxon>
        <taxon>Bacteroidota</taxon>
        <taxon>Flavobacteriia</taxon>
        <taxon>Flavobacteriales</taxon>
        <taxon>Flavobacteriaceae</taxon>
        <taxon>Autumnicola</taxon>
    </lineage>
</organism>
<evidence type="ECO:0000313" key="1">
    <source>
        <dbReference type="EMBL" id="MDT0675115.1"/>
    </source>
</evidence>
<reference evidence="1 2" key="1">
    <citation type="submission" date="2023-09" db="EMBL/GenBank/DDBJ databases">
        <authorList>
            <person name="Rey-Velasco X."/>
        </authorList>
    </citation>
    <scope>NUCLEOTIDE SEQUENCE [LARGE SCALE GENOMIC DNA]</scope>
    <source>
        <strain evidence="1 2">F117</strain>
    </source>
</reference>
<accession>A0ABU3D0P2</accession>
<sequence>MNKEQQEEFENQKKQSILKNLNILNNDPKFANIKKCYFNNFETIKSLILSSNSHLAIEDINELCQLDYNKMDSFVMKDINNGIQQNIINKSNII</sequence>
<dbReference type="EMBL" id="JAVRHK010000001">
    <property type="protein sequence ID" value="MDT0675115.1"/>
    <property type="molecule type" value="Genomic_DNA"/>
</dbReference>
<dbReference type="Proteomes" id="UP001262582">
    <property type="component" value="Unassembled WGS sequence"/>
</dbReference>
<evidence type="ECO:0000313" key="2">
    <source>
        <dbReference type="Proteomes" id="UP001262582"/>
    </source>
</evidence>
<name>A0ABU3D0P2_9FLAO</name>
<gene>
    <name evidence="1" type="ORF">RM539_00775</name>
</gene>